<evidence type="ECO:0000256" key="2">
    <source>
        <dbReference type="SAM" id="Phobius"/>
    </source>
</evidence>
<keyword evidence="2" id="KW-0812">Transmembrane</keyword>
<name>A0AAV4FR95_9GAST</name>
<protein>
    <submittedName>
        <fullName evidence="3">Uncharacterized protein</fullName>
    </submittedName>
</protein>
<evidence type="ECO:0000313" key="4">
    <source>
        <dbReference type="Proteomes" id="UP000762676"/>
    </source>
</evidence>
<feature type="transmembrane region" description="Helical" evidence="2">
    <location>
        <begin position="12"/>
        <end position="32"/>
    </location>
</feature>
<sequence>MPRCRRDQRGFAICLVVMVTVETFAIFTVMHLEHLAAEENAEQRRADLREDRESDESSDELEELSLEEEWAENLVRKKRALSRQRIGENHKLPEGIPLTGDIDSMHNELFGSKYGENPKIKNVLMLKDLVAPENSANDESWLAEPLPQANKRVFIIKDTQNQKSQHDKPITAKRTHKRVQLNERSRAAHTGSRKKPEVVNLYRDMTSL</sequence>
<gene>
    <name evidence="3" type="ORF">ElyMa_003915300</name>
</gene>
<keyword evidence="2" id="KW-0472">Membrane</keyword>
<accession>A0AAV4FR95</accession>
<feature type="region of interest" description="Disordered" evidence="1">
    <location>
        <begin position="160"/>
        <end position="196"/>
    </location>
</feature>
<dbReference type="EMBL" id="BMAT01007971">
    <property type="protein sequence ID" value="GFR75285.1"/>
    <property type="molecule type" value="Genomic_DNA"/>
</dbReference>
<keyword evidence="4" id="KW-1185">Reference proteome</keyword>
<reference evidence="3 4" key="1">
    <citation type="journal article" date="2021" name="Elife">
        <title>Chloroplast acquisition without the gene transfer in kleptoplastic sea slugs, Plakobranchus ocellatus.</title>
        <authorList>
            <person name="Maeda T."/>
            <person name="Takahashi S."/>
            <person name="Yoshida T."/>
            <person name="Shimamura S."/>
            <person name="Takaki Y."/>
            <person name="Nagai Y."/>
            <person name="Toyoda A."/>
            <person name="Suzuki Y."/>
            <person name="Arimoto A."/>
            <person name="Ishii H."/>
            <person name="Satoh N."/>
            <person name="Nishiyama T."/>
            <person name="Hasebe M."/>
            <person name="Maruyama T."/>
            <person name="Minagawa J."/>
            <person name="Obokata J."/>
            <person name="Shigenobu S."/>
        </authorList>
    </citation>
    <scope>NUCLEOTIDE SEQUENCE [LARGE SCALE GENOMIC DNA]</scope>
</reference>
<keyword evidence="2" id="KW-1133">Transmembrane helix</keyword>
<proteinExistence type="predicted"/>
<evidence type="ECO:0000313" key="3">
    <source>
        <dbReference type="EMBL" id="GFR75285.1"/>
    </source>
</evidence>
<dbReference type="Proteomes" id="UP000762676">
    <property type="component" value="Unassembled WGS sequence"/>
</dbReference>
<organism evidence="3 4">
    <name type="scientific">Elysia marginata</name>
    <dbReference type="NCBI Taxonomy" id="1093978"/>
    <lineage>
        <taxon>Eukaryota</taxon>
        <taxon>Metazoa</taxon>
        <taxon>Spiralia</taxon>
        <taxon>Lophotrochozoa</taxon>
        <taxon>Mollusca</taxon>
        <taxon>Gastropoda</taxon>
        <taxon>Heterobranchia</taxon>
        <taxon>Euthyneura</taxon>
        <taxon>Panpulmonata</taxon>
        <taxon>Sacoglossa</taxon>
        <taxon>Placobranchoidea</taxon>
        <taxon>Plakobranchidae</taxon>
        <taxon>Elysia</taxon>
    </lineage>
</organism>
<comment type="caution">
    <text evidence="3">The sequence shown here is derived from an EMBL/GenBank/DDBJ whole genome shotgun (WGS) entry which is preliminary data.</text>
</comment>
<dbReference type="AlphaFoldDB" id="A0AAV4FR95"/>
<evidence type="ECO:0000256" key="1">
    <source>
        <dbReference type="SAM" id="MobiDB-lite"/>
    </source>
</evidence>